<dbReference type="GO" id="GO:0016787">
    <property type="term" value="F:hydrolase activity"/>
    <property type="evidence" value="ECO:0007669"/>
    <property type="project" value="UniProtKB-KW"/>
</dbReference>
<dbReference type="InterPro" id="IPR013783">
    <property type="entry name" value="Ig-like_fold"/>
</dbReference>
<dbReference type="SMART" id="SM00642">
    <property type="entry name" value="Aamy"/>
    <property type="match status" value="1"/>
</dbReference>
<proteinExistence type="predicted"/>
<dbReference type="CDD" id="cd11338">
    <property type="entry name" value="AmyAc_CMD"/>
    <property type="match status" value="1"/>
</dbReference>
<evidence type="ECO:0000259" key="3">
    <source>
        <dbReference type="SMART" id="SM00642"/>
    </source>
</evidence>
<dbReference type="Gene3D" id="2.60.40.10">
    <property type="entry name" value="Immunoglobulins"/>
    <property type="match status" value="1"/>
</dbReference>
<dbReference type="RefSeq" id="WP_259430079.1">
    <property type="nucleotide sequence ID" value="NZ_CP103424.1"/>
</dbReference>
<keyword evidence="1 4" id="KW-0378">Hydrolase</keyword>
<keyword evidence="2" id="KW-0326">Glycosidase</keyword>
<keyword evidence="5" id="KW-1185">Reference proteome</keyword>
<dbReference type="Pfam" id="PF02903">
    <property type="entry name" value="Alpha-amylase_N"/>
    <property type="match status" value="1"/>
</dbReference>
<gene>
    <name evidence="4" type="ORF">NX779_03760</name>
</gene>
<dbReference type="EMBL" id="CP103424">
    <property type="protein sequence ID" value="UWD34896.1"/>
    <property type="molecule type" value="Genomic_DNA"/>
</dbReference>
<dbReference type="InterPro" id="IPR017853">
    <property type="entry name" value="GH"/>
</dbReference>
<dbReference type="InterPro" id="IPR014756">
    <property type="entry name" value="Ig_E-set"/>
</dbReference>
<dbReference type="InterPro" id="IPR006047">
    <property type="entry name" value="GH13_cat_dom"/>
</dbReference>
<evidence type="ECO:0000256" key="2">
    <source>
        <dbReference type="ARBA" id="ARBA00023295"/>
    </source>
</evidence>
<dbReference type="InterPro" id="IPR013780">
    <property type="entry name" value="Glyco_hydro_b"/>
</dbReference>
<dbReference type="Gene3D" id="2.60.40.1180">
    <property type="entry name" value="Golgi alpha-mannosidase II"/>
    <property type="match status" value="1"/>
</dbReference>
<dbReference type="CDD" id="cd02857">
    <property type="entry name" value="E_set_CDase_PDE_N"/>
    <property type="match status" value="1"/>
</dbReference>
<reference evidence="4" key="1">
    <citation type="submission" date="2022-08" db="EMBL/GenBank/DDBJ databases">
        <title>Complete genome sequence of Mycoplasma cottewii type strain VIS.</title>
        <authorList>
            <person name="Spergser J."/>
        </authorList>
    </citation>
    <scope>NUCLEOTIDE SEQUENCE</scope>
    <source>
        <strain evidence="4">VIS</strain>
    </source>
</reference>
<name>A0ABY5TZB1_9MOLU</name>
<feature type="domain" description="Glycosyl hydrolase family 13 catalytic" evidence="3">
    <location>
        <begin position="142"/>
        <end position="507"/>
    </location>
</feature>
<dbReference type="Gene3D" id="3.90.400.10">
    <property type="entry name" value="Oligo-1,6-glucosidase, Domain 2"/>
    <property type="match status" value="1"/>
</dbReference>
<dbReference type="InterPro" id="IPR004185">
    <property type="entry name" value="Glyco_hydro_13_lg-like_dom"/>
</dbReference>
<dbReference type="SUPFAM" id="SSF81296">
    <property type="entry name" value="E set domains"/>
    <property type="match status" value="1"/>
</dbReference>
<evidence type="ECO:0000313" key="5">
    <source>
        <dbReference type="Proteomes" id="UP001059819"/>
    </source>
</evidence>
<organism evidence="4 5">
    <name type="scientific">Mycoplasma cottewii</name>
    <dbReference type="NCBI Taxonomy" id="51364"/>
    <lineage>
        <taxon>Bacteria</taxon>
        <taxon>Bacillati</taxon>
        <taxon>Mycoplasmatota</taxon>
        <taxon>Mollicutes</taxon>
        <taxon>Mycoplasmataceae</taxon>
        <taxon>Mycoplasma</taxon>
    </lineage>
</organism>
<dbReference type="InterPro" id="IPR045857">
    <property type="entry name" value="O16G_dom_2"/>
</dbReference>
<dbReference type="PANTHER" id="PTHR10357">
    <property type="entry name" value="ALPHA-AMYLASE FAMILY MEMBER"/>
    <property type="match status" value="1"/>
</dbReference>
<sequence>MNKIEWSSILHIQKSNMAYCYDENTIHLLLKTKKDDLAHAKVYYQDPFNWGNNLKEVEMRKVGSSDIHDFWFVEIYPEHKRLAYFFELTGVHGDKCLLNQNGVHDFSEFHWIKNDSQFKFPWMNKEDVYKAPDWVKDTIWYQIFPERFANGNPEINPPNTLKWASVNPQSDSFFGGDLQGIIDHLDHLVELGVNGLYLCPIFKARSNHKYDTLDYFEIDPNFGDKETFKKLVDECHKRGIKVMLDAVFNHVSYWHPFWQDVVENQEKSKYKDWFHIKRFPVPKMHLEWQNVDHLNLSYHTFSFIGDMPKLNTGNPEVRKYLLDVGKYWVENFDIDGWRLDAPNEVDHSFWREFRIELNKIKKIYILGEIWYDSNPWLFGDQFDGVTNYVLTGPVVGFSVGHMSPEHFKNRIVKFLTMYQANVIPNMLNCMDSHDTPRLLNSCGHNVDRFKLAFSILFTLSGAPSIYYGSEIGLDGEHDPGNRKCMIWDKSKWNMNIFDHMKKLCQVRKEHPVLGSYGLLEFGVTDNEKQYVEYFKFDKDNKYVVMINNSDKELNIDHLDLENKVELLTDEVQTSNVVNLKPISMKIFKIK</sequence>
<evidence type="ECO:0000256" key="1">
    <source>
        <dbReference type="ARBA" id="ARBA00022801"/>
    </source>
</evidence>
<dbReference type="SUPFAM" id="SSF51011">
    <property type="entry name" value="Glycosyl hydrolase domain"/>
    <property type="match status" value="1"/>
</dbReference>
<dbReference type="Proteomes" id="UP001059819">
    <property type="component" value="Chromosome"/>
</dbReference>
<dbReference type="SUPFAM" id="SSF51445">
    <property type="entry name" value="(Trans)glycosidases"/>
    <property type="match status" value="1"/>
</dbReference>
<dbReference type="PANTHER" id="PTHR10357:SF210">
    <property type="entry name" value="MALTODEXTRIN GLUCOSIDASE"/>
    <property type="match status" value="1"/>
</dbReference>
<dbReference type="Gene3D" id="3.20.20.80">
    <property type="entry name" value="Glycosidases"/>
    <property type="match status" value="1"/>
</dbReference>
<accession>A0ABY5TZB1</accession>
<evidence type="ECO:0000313" key="4">
    <source>
        <dbReference type="EMBL" id="UWD34896.1"/>
    </source>
</evidence>
<dbReference type="Pfam" id="PF00128">
    <property type="entry name" value="Alpha-amylase"/>
    <property type="match status" value="1"/>
</dbReference>
<protein>
    <submittedName>
        <fullName evidence="4">Glycoside hydrolase family 13 protein</fullName>
    </submittedName>
</protein>